<feature type="domain" description="Armadillo repeat-containing" evidence="1">
    <location>
        <begin position="60"/>
        <end position="272"/>
    </location>
</feature>
<dbReference type="InterPro" id="IPR006911">
    <property type="entry name" value="ARM-rpt_dom"/>
</dbReference>
<dbReference type="SUPFAM" id="SSF48371">
    <property type="entry name" value="ARM repeat"/>
    <property type="match status" value="1"/>
</dbReference>
<dbReference type="PANTHER" id="PTHR47144">
    <property type="entry name" value="ARMADILLO REPEAT-CONTAINING PROTEIN 12"/>
    <property type="match status" value="1"/>
</dbReference>
<gene>
    <name evidence="3" type="primary">ARMC12</name>
</gene>
<evidence type="ECO:0000313" key="3">
    <source>
        <dbReference type="RefSeq" id="XP_067166537.1"/>
    </source>
</evidence>
<protein>
    <submittedName>
        <fullName evidence="3">Armadillo repeat-containing protein 12</fullName>
    </submittedName>
</protein>
<dbReference type="Gene3D" id="1.25.10.10">
    <property type="entry name" value="Leucine-rich Repeat Variant"/>
    <property type="match status" value="1"/>
</dbReference>
<keyword evidence="2" id="KW-1185">Reference proteome</keyword>
<evidence type="ECO:0000259" key="1">
    <source>
        <dbReference type="Pfam" id="PF04826"/>
    </source>
</evidence>
<proteinExistence type="predicted"/>
<organism evidence="2 3">
    <name type="scientific">Apteryx mantelli</name>
    <name type="common">North Island brown kiwi</name>
    <dbReference type="NCBI Taxonomy" id="2696672"/>
    <lineage>
        <taxon>Eukaryota</taxon>
        <taxon>Metazoa</taxon>
        <taxon>Chordata</taxon>
        <taxon>Craniata</taxon>
        <taxon>Vertebrata</taxon>
        <taxon>Euteleostomi</taxon>
        <taxon>Archelosauria</taxon>
        <taxon>Archosauria</taxon>
        <taxon>Dinosauria</taxon>
        <taxon>Saurischia</taxon>
        <taxon>Theropoda</taxon>
        <taxon>Coelurosauria</taxon>
        <taxon>Aves</taxon>
        <taxon>Palaeognathae</taxon>
        <taxon>Apterygiformes</taxon>
        <taxon>Apterygidae</taxon>
        <taxon>Apteryx</taxon>
    </lineage>
</organism>
<sequence>MAACWQRWTGRYVLSVATGAGAVYLLYKTIRAGLDSPPGGAEPLSIARLAVEHQGSAGGESRELRKLLAALGQRQDDYCKSLVLNSITRCVYLLETEAAACTYEDIRLVASCLDEKDQEVKLQALNALKAFSGIRKFRIKIQEYIPKVLELVTSTWDSETHAAGLRLLNGLPLPDHLHPLLRRAVPALLDFLQTDGTLAQVQVLKLLVKMAQKEDLLYDILNCQVQPDFLSLLQPSQPGELLREMLLLVEALNAGCRSAAYRAARRQHGERSLHAALFGDGSRLADRLLAAFAHPEEEVQLRACKVILGLRLRKEDADADADATADAGDTALSSHSFDTTFGASFESPFFSGGEDVC</sequence>
<dbReference type="InterPro" id="IPR011989">
    <property type="entry name" value="ARM-like"/>
</dbReference>
<dbReference type="Pfam" id="PF04826">
    <property type="entry name" value="Arm_2"/>
    <property type="match status" value="1"/>
</dbReference>
<reference evidence="3" key="1">
    <citation type="submission" date="2025-08" db="UniProtKB">
        <authorList>
            <consortium name="RefSeq"/>
        </authorList>
    </citation>
    <scope>IDENTIFICATION</scope>
    <source>
        <tissue evidence="3">Blood</tissue>
    </source>
</reference>
<dbReference type="PANTHER" id="PTHR47144:SF1">
    <property type="entry name" value="ARMADILLO REPEAT-CONTAINING PROTEIN 12"/>
    <property type="match status" value="1"/>
</dbReference>
<name>A0ABM4FNM2_9AVES</name>
<dbReference type="InterPro" id="IPR042834">
    <property type="entry name" value="Armc12"/>
</dbReference>
<dbReference type="GeneID" id="106487686"/>
<dbReference type="InterPro" id="IPR016024">
    <property type="entry name" value="ARM-type_fold"/>
</dbReference>
<dbReference type="RefSeq" id="XP_067166537.1">
    <property type="nucleotide sequence ID" value="XM_067310436.1"/>
</dbReference>
<dbReference type="Proteomes" id="UP001652627">
    <property type="component" value="Chromosome 25"/>
</dbReference>
<accession>A0ABM4FNM2</accession>
<evidence type="ECO:0000313" key="2">
    <source>
        <dbReference type="Proteomes" id="UP001652627"/>
    </source>
</evidence>